<evidence type="ECO:0000313" key="1">
    <source>
        <dbReference type="EMBL" id="GMR62022.1"/>
    </source>
</evidence>
<sequence>PPHPRLFRARSPWLPEGAYEVCYSHLDENHLTNGYLTTGVTVNKGQCECSNTRSSRSWDAGHSELSFVQRTKYSAAKWLSRSTLSRRTPSMNYASIISFRKCQTSPKCREWQTSSDSSTTACPTWAWRWRCSGRACIKQCSMAESSQFPSRLW</sequence>
<feature type="non-terminal residue" evidence="1">
    <location>
        <position position="1"/>
    </location>
</feature>
<proteinExistence type="predicted"/>
<reference evidence="2" key="1">
    <citation type="submission" date="2022-10" db="EMBL/GenBank/DDBJ databases">
        <title>Genome assembly of Pristionchus species.</title>
        <authorList>
            <person name="Yoshida K."/>
            <person name="Sommer R.J."/>
        </authorList>
    </citation>
    <scope>NUCLEOTIDE SEQUENCE [LARGE SCALE GENOMIC DNA]</scope>
    <source>
        <strain evidence="2">RS5460</strain>
    </source>
</reference>
<comment type="caution">
    <text evidence="1">The sequence shown here is derived from an EMBL/GenBank/DDBJ whole genome shotgun (WGS) entry which is preliminary data.</text>
</comment>
<dbReference type="Proteomes" id="UP001328107">
    <property type="component" value="Unassembled WGS sequence"/>
</dbReference>
<accession>A0AAN5ID85</accession>
<dbReference type="EMBL" id="BTRK01000006">
    <property type="protein sequence ID" value="GMR62022.1"/>
    <property type="molecule type" value="Genomic_DNA"/>
</dbReference>
<name>A0AAN5ID85_9BILA</name>
<keyword evidence="2" id="KW-1185">Reference proteome</keyword>
<organism evidence="1 2">
    <name type="scientific">Pristionchus mayeri</name>
    <dbReference type="NCBI Taxonomy" id="1317129"/>
    <lineage>
        <taxon>Eukaryota</taxon>
        <taxon>Metazoa</taxon>
        <taxon>Ecdysozoa</taxon>
        <taxon>Nematoda</taxon>
        <taxon>Chromadorea</taxon>
        <taxon>Rhabditida</taxon>
        <taxon>Rhabditina</taxon>
        <taxon>Diplogasteromorpha</taxon>
        <taxon>Diplogasteroidea</taxon>
        <taxon>Neodiplogasteridae</taxon>
        <taxon>Pristionchus</taxon>
    </lineage>
</organism>
<evidence type="ECO:0000313" key="2">
    <source>
        <dbReference type="Proteomes" id="UP001328107"/>
    </source>
</evidence>
<gene>
    <name evidence="1" type="ORF">PMAYCL1PPCAC_32217</name>
</gene>
<dbReference type="AlphaFoldDB" id="A0AAN5ID85"/>
<protein>
    <submittedName>
        <fullName evidence="1">Uncharacterized protein</fullName>
    </submittedName>
</protein>